<keyword evidence="2 4" id="KW-0819">tRNA processing</keyword>
<comment type="similarity">
    <text evidence="1 4 7">Belongs to the tRNA pseudouridine synthase TruA family.</text>
</comment>
<reference evidence="9 10" key="1">
    <citation type="submission" date="2016-11" db="EMBL/GenBank/DDBJ databases">
        <authorList>
            <person name="Jaros S."/>
            <person name="Januszkiewicz K."/>
            <person name="Wedrychowicz H."/>
        </authorList>
    </citation>
    <scope>NUCLEOTIDE SEQUENCE [LARGE SCALE GENOMIC DNA]</scope>
    <source>
        <strain evidence="9 10">DSM 15212</strain>
    </source>
</reference>
<feature type="active site" description="Nucleophile" evidence="4 5">
    <location>
        <position position="53"/>
    </location>
</feature>
<evidence type="ECO:0000313" key="9">
    <source>
        <dbReference type="EMBL" id="SHJ73909.1"/>
    </source>
</evidence>
<dbReference type="GO" id="GO:0003723">
    <property type="term" value="F:RNA binding"/>
    <property type="evidence" value="ECO:0007669"/>
    <property type="project" value="InterPro"/>
</dbReference>
<dbReference type="Proteomes" id="UP000184465">
    <property type="component" value="Unassembled WGS sequence"/>
</dbReference>
<proteinExistence type="inferred from homology"/>
<dbReference type="Gene3D" id="3.30.70.580">
    <property type="entry name" value="Pseudouridine synthase I, catalytic domain, N-terminal subdomain"/>
    <property type="match status" value="1"/>
</dbReference>
<comment type="catalytic activity">
    <reaction evidence="4 7">
        <text>uridine(38/39/40) in tRNA = pseudouridine(38/39/40) in tRNA</text>
        <dbReference type="Rhea" id="RHEA:22376"/>
        <dbReference type="Rhea" id="RHEA-COMP:10085"/>
        <dbReference type="Rhea" id="RHEA-COMP:10087"/>
        <dbReference type="ChEBI" id="CHEBI:65314"/>
        <dbReference type="ChEBI" id="CHEBI:65315"/>
        <dbReference type="EC" id="5.4.99.12"/>
    </reaction>
</comment>
<name>A0A1M6LRT2_PARC5</name>
<dbReference type="RefSeq" id="WP_073147431.1">
    <property type="nucleotide sequence ID" value="NZ_FRAG01000007.1"/>
</dbReference>
<evidence type="ECO:0000259" key="8">
    <source>
        <dbReference type="Pfam" id="PF01416"/>
    </source>
</evidence>
<dbReference type="EMBL" id="FRAG01000007">
    <property type="protein sequence ID" value="SHJ73909.1"/>
    <property type="molecule type" value="Genomic_DNA"/>
</dbReference>
<sequence length="245" mass="28328">MRNIKLIIQYDGSRYKGWQRLGDSEMTIQGKIENVLSKMTGEDIEIIGSGRTDAGVHALKQVANFKTNCKMTTNEILDYCYRYLPDDIVVKVVENICEKFHARYNVRSKRYLYRILNRKYHDPFMRKYITHIPEALNLINMKRAASHFIGEHDFTSFTTAKSKKKSRVRKIFDIDINKDDSIIEIIFEGSGFLHNMVRIMTGTLIEVGLGRIKPEKIPEILNAKDRSIAGPTAPPQGLFLYDVEY</sequence>
<gene>
    <name evidence="4" type="primary">truA</name>
    <name evidence="9" type="ORF">SAMN02745912_00919</name>
</gene>
<dbReference type="InterPro" id="IPR001406">
    <property type="entry name" value="PsdUridine_synth_TruA"/>
</dbReference>
<dbReference type="GO" id="GO:0031119">
    <property type="term" value="P:tRNA pseudouridine synthesis"/>
    <property type="evidence" value="ECO:0007669"/>
    <property type="project" value="UniProtKB-UniRule"/>
</dbReference>
<accession>A0A1M6LRT2</accession>
<dbReference type="EC" id="5.4.99.12" evidence="4"/>
<keyword evidence="10" id="KW-1185">Reference proteome</keyword>
<evidence type="ECO:0000256" key="6">
    <source>
        <dbReference type="PIRSR" id="PIRSR001430-2"/>
    </source>
</evidence>
<dbReference type="PANTHER" id="PTHR11142:SF22">
    <property type="entry name" value="TRNA PSEUDOURIDINE SYNTHASE A 2"/>
    <property type="match status" value="1"/>
</dbReference>
<protein>
    <recommendedName>
        <fullName evidence="4">tRNA pseudouridine synthase A</fullName>
        <ecNumber evidence="4">5.4.99.12</ecNumber>
    </recommendedName>
    <alternativeName>
        <fullName evidence="4">tRNA pseudouridine(38-40) synthase</fullName>
    </alternativeName>
    <alternativeName>
        <fullName evidence="4">tRNA pseudouridylate synthase I</fullName>
    </alternativeName>
    <alternativeName>
        <fullName evidence="4">tRNA-uridine isomerase I</fullName>
    </alternativeName>
</protein>
<dbReference type="Pfam" id="PF01416">
    <property type="entry name" value="PseudoU_synth_1"/>
    <property type="match status" value="2"/>
</dbReference>
<keyword evidence="3 4" id="KW-0413">Isomerase</keyword>
<evidence type="ECO:0000256" key="2">
    <source>
        <dbReference type="ARBA" id="ARBA00022694"/>
    </source>
</evidence>
<evidence type="ECO:0000256" key="1">
    <source>
        <dbReference type="ARBA" id="ARBA00009375"/>
    </source>
</evidence>
<dbReference type="AlphaFoldDB" id="A0A1M6LRT2"/>
<evidence type="ECO:0000256" key="3">
    <source>
        <dbReference type="ARBA" id="ARBA00023235"/>
    </source>
</evidence>
<evidence type="ECO:0000256" key="7">
    <source>
        <dbReference type="RuleBase" id="RU003792"/>
    </source>
</evidence>
<dbReference type="InterPro" id="IPR020097">
    <property type="entry name" value="PsdUridine_synth_TruA_a/b_dom"/>
</dbReference>
<dbReference type="Gene3D" id="3.30.70.660">
    <property type="entry name" value="Pseudouridine synthase I, catalytic domain, C-terminal subdomain"/>
    <property type="match status" value="1"/>
</dbReference>
<dbReference type="InterPro" id="IPR020094">
    <property type="entry name" value="TruA/RsuA/RluB/E/F_N"/>
</dbReference>
<dbReference type="PIRSF" id="PIRSF001430">
    <property type="entry name" value="tRNA_psdUrid_synth"/>
    <property type="match status" value="1"/>
</dbReference>
<dbReference type="NCBIfam" id="TIGR00071">
    <property type="entry name" value="hisT_truA"/>
    <property type="match status" value="1"/>
</dbReference>
<dbReference type="SUPFAM" id="SSF55120">
    <property type="entry name" value="Pseudouridine synthase"/>
    <property type="match status" value="1"/>
</dbReference>
<comment type="subunit">
    <text evidence="4">Homodimer.</text>
</comment>
<dbReference type="InterPro" id="IPR020103">
    <property type="entry name" value="PsdUridine_synth_cat_dom_sf"/>
</dbReference>
<dbReference type="OrthoDB" id="9811823at2"/>
<organism evidence="9 10">
    <name type="scientific">Paramaledivibacter caminithermalis (strain DSM 15212 / CIP 107654 / DViRD3)</name>
    <name type="common">Clostridium caminithermale</name>
    <dbReference type="NCBI Taxonomy" id="1121301"/>
    <lineage>
        <taxon>Bacteria</taxon>
        <taxon>Bacillati</taxon>
        <taxon>Bacillota</taxon>
        <taxon>Clostridia</taxon>
        <taxon>Peptostreptococcales</taxon>
        <taxon>Caminicellaceae</taxon>
        <taxon>Paramaledivibacter</taxon>
    </lineage>
</organism>
<comment type="function">
    <text evidence="4">Formation of pseudouridine at positions 38, 39 and 40 in the anticodon stem and loop of transfer RNAs.</text>
</comment>
<dbReference type="STRING" id="1121301.SAMN02745912_00919"/>
<feature type="domain" description="Pseudouridine synthase I TruA alpha/beta" evidence="8">
    <location>
        <begin position="7"/>
        <end position="105"/>
    </location>
</feature>
<feature type="domain" description="Pseudouridine synthase I TruA alpha/beta" evidence="8">
    <location>
        <begin position="144"/>
        <end position="245"/>
    </location>
</feature>
<evidence type="ECO:0000256" key="4">
    <source>
        <dbReference type="HAMAP-Rule" id="MF_00171"/>
    </source>
</evidence>
<dbReference type="PANTHER" id="PTHR11142">
    <property type="entry name" value="PSEUDOURIDYLATE SYNTHASE"/>
    <property type="match status" value="1"/>
</dbReference>
<comment type="caution">
    <text evidence="4">Lacks conserved residue(s) required for the propagation of feature annotation.</text>
</comment>
<dbReference type="GO" id="GO:0160147">
    <property type="term" value="F:tRNA pseudouridine(38-40) synthase activity"/>
    <property type="evidence" value="ECO:0007669"/>
    <property type="project" value="UniProtKB-EC"/>
</dbReference>
<evidence type="ECO:0000256" key="5">
    <source>
        <dbReference type="PIRSR" id="PIRSR001430-1"/>
    </source>
</evidence>
<feature type="binding site" evidence="4 6">
    <location>
        <position position="111"/>
    </location>
    <ligand>
        <name>substrate</name>
    </ligand>
</feature>
<evidence type="ECO:0000313" key="10">
    <source>
        <dbReference type="Proteomes" id="UP000184465"/>
    </source>
</evidence>
<dbReference type="InterPro" id="IPR020095">
    <property type="entry name" value="PsdUridine_synth_TruA_C"/>
</dbReference>
<dbReference type="CDD" id="cd02570">
    <property type="entry name" value="PseudoU_synth_EcTruA"/>
    <property type="match status" value="1"/>
</dbReference>
<dbReference type="HAMAP" id="MF_00171">
    <property type="entry name" value="TruA"/>
    <property type="match status" value="1"/>
</dbReference>
<dbReference type="FunFam" id="3.30.70.580:FF:000001">
    <property type="entry name" value="tRNA pseudouridine synthase A"/>
    <property type="match status" value="1"/>
</dbReference>